<gene>
    <name evidence="2" type="ORF">E4634_10290</name>
</gene>
<dbReference type="RefSeq" id="WP_135443552.1">
    <property type="nucleotide sequence ID" value="NZ_SRLE01000007.1"/>
</dbReference>
<accession>A0A4Z0M1V3</accession>
<comment type="caution">
    <text evidence="2">The sequence shown here is derived from an EMBL/GenBank/DDBJ whole genome shotgun (WGS) entry which is preliminary data.</text>
</comment>
<evidence type="ECO:0000313" key="3">
    <source>
        <dbReference type="Proteomes" id="UP000298050"/>
    </source>
</evidence>
<proteinExistence type="predicted"/>
<evidence type="ECO:0000313" key="2">
    <source>
        <dbReference type="EMBL" id="TGD73414.1"/>
    </source>
</evidence>
<protein>
    <submittedName>
        <fullName evidence="2">Uncharacterized protein</fullName>
    </submittedName>
</protein>
<reference evidence="2 3" key="1">
    <citation type="submission" date="2019-04" db="EMBL/GenBank/DDBJ databases">
        <title>Taxonomy of novel Haliea sp. from mangrove soil of West Coast of India.</title>
        <authorList>
            <person name="Verma A."/>
            <person name="Kumar P."/>
            <person name="Krishnamurthi S."/>
        </authorList>
    </citation>
    <scope>NUCLEOTIDE SEQUENCE [LARGE SCALE GENOMIC DNA]</scope>
    <source>
        <strain evidence="2 3">SAOS-164</strain>
    </source>
</reference>
<dbReference type="AlphaFoldDB" id="A0A4Z0M1V3"/>
<keyword evidence="3" id="KW-1185">Reference proteome</keyword>
<organism evidence="2 3">
    <name type="scientific">Mangrovimicrobium sediminis</name>
    <dbReference type="NCBI Taxonomy" id="2562682"/>
    <lineage>
        <taxon>Bacteria</taxon>
        <taxon>Pseudomonadati</taxon>
        <taxon>Pseudomonadota</taxon>
        <taxon>Gammaproteobacteria</taxon>
        <taxon>Cellvibrionales</taxon>
        <taxon>Halieaceae</taxon>
        <taxon>Mangrovimicrobium</taxon>
    </lineage>
</organism>
<dbReference type="OrthoDB" id="3666940at2"/>
<name>A0A4Z0M1V3_9GAMM</name>
<feature type="region of interest" description="Disordered" evidence="1">
    <location>
        <begin position="1"/>
        <end position="24"/>
    </location>
</feature>
<dbReference type="Proteomes" id="UP000298050">
    <property type="component" value="Unassembled WGS sequence"/>
</dbReference>
<evidence type="ECO:0000256" key="1">
    <source>
        <dbReference type="SAM" id="MobiDB-lite"/>
    </source>
</evidence>
<sequence>MDDHDTTRNYYSDAVGTPSDEAPDILATGHSDIDTLYVSMSKRHPEGYDADYLRWHSLDHRPEQQRLRTLRTSLRVVSTPACRTARAAGCDGYECVDHAMFYFFAGRDAGMKEFYDLAVALNQAGRSPFIMPPVNRGAYTLDGAQAAPRIRTGRDVLPWYPVRGLYLLLEEGAAPPLALPALDGVAGIYHATSFDCDLAGIAAGQKLTLLFLDEDPAATAGTLRPLLEARWAEGTARPLLAAPFHCVVPYEWDRYLP</sequence>
<dbReference type="EMBL" id="SRLE01000007">
    <property type="protein sequence ID" value="TGD73414.1"/>
    <property type="molecule type" value="Genomic_DNA"/>
</dbReference>